<gene>
    <name evidence="1" type="ORF">LKD40_11580</name>
</gene>
<reference evidence="1 2" key="1">
    <citation type="submission" date="2021-10" db="EMBL/GenBank/DDBJ databases">
        <title>Anaerobic single-cell dispensing facilitates the cultivation of human gut bacteria.</title>
        <authorList>
            <person name="Afrizal A."/>
        </authorList>
    </citation>
    <scope>NUCLEOTIDE SEQUENCE [LARGE SCALE GENOMIC DNA]</scope>
    <source>
        <strain evidence="1 2">CLA-AA-H217</strain>
    </source>
</reference>
<protein>
    <submittedName>
        <fullName evidence="1">Uncharacterized protein</fullName>
    </submittedName>
</protein>
<dbReference type="RefSeq" id="WP_227588865.1">
    <property type="nucleotide sequence ID" value="NZ_JAJEQQ010000018.1"/>
</dbReference>
<comment type="caution">
    <text evidence="1">The sequence shown here is derived from an EMBL/GenBank/DDBJ whole genome shotgun (WGS) entry which is preliminary data.</text>
</comment>
<dbReference type="EMBL" id="JAJEQQ010000018">
    <property type="protein sequence ID" value="MCC2228437.1"/>
    <property type="molecule type" value="Genomic_DNA"/>
</dbReference>
<evidence type="ECO:0000313" key="2">
    <source>
        <dbReference type="Proteomes" id="UP001198612"/>
    </source>
</evidence>
<evidence type="ECO:0000313" key="1">
    <source>
        <dbReference type="EMBL" id="MCC2228437.1"/>
    </source>
</evidence>
<proteinExistence type="predicted"/>
<dbReference type="AlphaFoldDB" id="A0AAW4W4K4"/>
<organism evidence="1 2">
    <name type="scientific">Blautia fusiformis</name>
    <dbReference type="NCBI Taxonomy" id="2881264"/>
    <lineage>
        <taxon>Bacteria</taxon>
        <taxon>Bacillati</taxon>
        <taxon>Bacillota</taxon>
        <taxon>Clostridia</taxon>
        <taxon>Lachnospirales</taxon>
        <taxon>Lachnospiraceae</taxon>
        <taxon>Blautia</taxon>
    </lineage>
</organism>
<sequence>MAVIDHITTNNSATYEVQDTVARTKANNLESANYTDIGGGGFADGNTFLVKTNDGMKKGYLNNFANWILDKLATKVYNQLATSNKTMIGALNELDSKIIVKNIYDTDVEKYFSTLKGNQIAFLYFGANNTNLPNIDNITWKYFSAIIIKTRAFIFSPAGYPNKIATRQFVDTSWRDWNSIK</sequence>
<keyword evidence="2" id="KW-1185">Reference proteome</keyword>
<name>A0AAW4W4K4_9FIRM</name>
<accession>A0AAW4W4K4</accession>
<dbReference type="Proteomes" id="UP001198612">
    <property type="component" value="Unassembled WGS sequence"/>
</dbReference>